<evidence type="ECO:0000256" key="1">
    <source>
        <dbReference type="SAM" id="Phobius"/>
    </source>
</evidence>
<dbReference type="EMBL" id="FNON01000005">
    <property type="protein sequence ID" value="SDY39178.1"/>
    <property type="molecule type" value="Genomic_DNA"/>
</dbReference>
<reference evidence="2 3" key="1">
    <citation type="submission" date="2016-10" db="EMBL/GenBank/DDBJ databases">
        <authorList>
            <person name="de Groot N.N."/>
        </authorList>
    </citation>
    <scope>NUCLEOTIDE SEQUENCE [LARGE SCALE GENOMIC DNA]</scope>
    <source>
        <strain evidence="2 3">CPCC 202699</strain>
    </source>
</reference>
<feature type="transmembrane region" description="Helical" evidence="1">
    <location>
        <begin position="91"/>
        <end position="117"/>
    </location>
</feature>
<feature type="transmembrane region" description="Helical" evidence="1">
    <location>
        <begin position="16"/>
        <end position="37"/>
    </location>
</feature>
<proteinExistence type="predicted"/>
<keyword evidence="1" id="KW-1133">Transmembrane helix</keyword>
<dbReference type="RefSeq" id="WP_245757506.1">
    <property type="nucleotide sequence ID" value="NZ_FNON01000005.1"/>
</dbReference>
<evidence type="ECO:0000313" key="3">
    <source>
        <dbReference type="Proteomes" id="UP000199515"/>
    </source>
</evidence>
<sequence>MTEATIMPRPLKNVRILLWFQAISNILAGFLVIMLALNALDHGDEDGALPLVIGIISLIIAVVLAVCAVMISGHAPWVRTTIMTLEGITLVAGVIGLVSGGAVTLLIGIGIAIGILFSLSNPAVKEWFIP</sequence>
<dbReference type="AlphaFoldDB" id="A0A1H3JIE3"/>
<accession>A0A1H3JIE3</accession>
<protein>
    <submittedName>
        <fullName evidence="2">Uncharacterized protein</fullName>
    </submittedName>
</protein>
<name>A0A1H3JIE3_9PSEU</name>
<evidence type="ECO:0000313" key="2">
    <source>
        <dbReference type="EMBL" id="SDY39178.1"/>
    </source>
</evidence>
<keyword evidence="3" id="KW-1185">Reference proteome</keyword>
<gene>
    <name evidence="2" type="ORF">SAMN05421504_105405</name>
</gene>
<dbReference type="STRING" id="589385.SAMN05421504_105405"/>
<dbReference type="Proteomes" id="UP000199515">
    <property type="component" value="Unassembled WGS sequence"/>
</dbReference>
<keyword evidence="1" id="KW-0812">Transmembrane</keyword>
<feature type="transmembrane region" description="Helical" evidence="1">
    <location>
        <begin position="49"/>
        <end position="71"/>
    </location>
</feature>
<organism evidence="2 3">
    <name type="scientific">Amycolatopsis xylanica</name>
    <dbReference type="NCBI Taxonomy" id="589385"/>
    <lineage>
        <taxon>Bacteria</taxon>
        <taxon>Bacillati</taxon>
        <taxon>Actinomycetota</taxon>
        <taxon>Actinomycetes</taxon>
        <taxon>Pseudonocardiales</taxon>
        <taxon>Pseudonocardiaceae</taxon>
        <taxon>Amycolatopsis</taxon>
    </lineage>
</organism>
<keyword evidence="1" id="KW-0472">Membrane</keyword>